<sequence>MTLIGLPMILPSESDLTYQCVFYLVMYFWEPNEIGMVLEWTEYPSQSFPSNFYPKKIRSSDLFGGPIHILEKPFIERFEHLIYMNISYCLMVTEFPDVFGAVNLRELRLDGCMELVTIHKLVGGLPNLIFLSASECYQLRSFVPTIYLPSLEYLSFNDCIKLTLPKDKGNDG</sequence>
<evidence type="ECO:0000313" key="1">
    <source>
        <dbReference type="EMBL" id="KHN37462.1"/>
    </source>
</evidence>
<dbReference type="Proteomes" id="UP000053555">
    <property type="component" value="Unassembled WGS sequence"/>
</dbReference>
<proteinExistence type="predicted"/>
<dbReference type="SUPFAM" id="SSF52058">
    <property type="entry name" value="L domain-like"/>
    <property type="match status" value="1"/>
</dbReference>
<name>A0A0B2RZZ5_GLYSO</name>
<dbReference type="InterPro" id="IPR044974">
    <property type="entry name" value="Disease_R_plants"/>
</dbReference>
<reference evidence="1" key="1">
    <citation type="submission" date="2014-07" db="EMBL/GenBank/DDBJ databases">
        <title>Identification of a novel salt tolerance gene in wild soybean by whole-genome sequencing.</title>
        <authorList>
            <person name="Lam H.-M."/>
            <person name="Qi X."/>
            <person name="Li M.-W."/>
            <person name="Liu X."/>
            <person name="Xie M."/>
            <person name="Ni M."/>
            <person name="Xu X."/>
        </authorList>
    </citation>
    <scope>NUCLEOTIDE SEQUENCE [LARGE SCALE GENOMIC DNA]</scope>
    <source>
        <tissue evidence="1">Root</tissue>
    </source>
</reference>
<dbReference type="Gene3D" id="3.80.10.10">
    <property type="entry name" value="Ribonuclease Inhibitor"/>
    <property type="match status" value="1"/>
</dbReference>
<organism evidence="1">
    <name type="scientific">Glycine soja</name>
    <name type="common">Wild soybean</name>
    <dbReference type="NCBI Taxonomy" id="3848"/>
    <lineage>
        <taxon>Eukaryota</taxon>
        <taxon>Viridiplantae</taxon>
        <taxon>Streptophyta</taxon>
        <taxon>Embryophyta</taxon>
        <taxon>Tracheophyta</taxon>
        <taxon>Spermatophyta</taxon>
        <taxon>Magnoliopsida</taxon>
        <taxon>eudicotyledons</taxon>
        <taxon>Gunneridae</taxon>
        <taxon>Pentapetalae</taxon>
        <taxon>rosids</taxon>
        <taxon>fabids</taxon>
        <taxon>Fabales</taxon>
        <taxon>Fabaceae</taxon>
        <taxon>Papilionoideae</taxon>
        <taxon>50 kb inversion clade</taxon>
        <taxon>NPAAA clade</taxon>
        <taxon>indigoferoid/millettioid clade</taxon>
        <taxon>Phaseoleae</taxon>
        <taxon>Glycine</taxon>
        <taxon>Glycine subgen. Soja</taxon>
    </lineage>
</organism>
<dbReference type="GO" id="GO:0006952">
    <property type="term" value="P:defense response"/>
    <property type="evidence" value="ECO:0007669"/>
    <property type="project" value="InterPro"/>
</dbReference>
<protein>
    <submittedName>
        <fullName evidence="1">Protein SUPPRESSOR OF npr1-1, CONSTITUTIVE 1</fullName>
    </submittedName>
</protein>
<dbReference type="PANTHER" id="PTHR11017:SF587">
    <property type="entry name" value="NB-ARC DOMAIN PROTEIN"/>
    <property type="match status" value="1"/>
</dbReference>
<dbReference type="EMBL" id="KN646984">
    <property type="protein sequence ID" value="KHN37462.1"/>
    <property type="molecule type" value="Genomic_DNA"/>
</dbReference>
<dbReference type="PANTHER" id="PTHR11017">
    <property type="entry name" value="LEUCINE-RICH REPEAT-CONTAINING PROTEIN"/>
    <property type="match status" value="1"/>
</dbReference>
<dbReference type="AlphaFoldDB" id="A0A0B2RZZ5"/>
<dbReference type="InterPro" id="IPR032675">
    <property type="entry name" value="LRR_dom_sf"/>
</dbReference>
<gene>
    <name evidence="1" type="ORF">glysoja_044929</name>
</gene>
<accession>A0A0B2RZZ5</accession>